<evidence type="ECO:0000313" key="2">
    <source>
        <dbReference type="Proteomes" id="UP000814128"/>
    </source>
</evidence>
<reference evidence="1" key="2">
    <citation type="journal article" date="2022" name="New Phytol.">
        <title>Evolutionary transition to the ectomycorrhizal habit in the genomes of a hyperdiverse lineage of mushroom-forming fungi.</title>
        <authorList>
            <person name="Looney B."/>
            <person name="Miyauchi S."/>
            <person name="Morin E."/>
            <person name="Drula E."/>
            <person name="Courty P.E."/>
            <person name="Kohler A."/>
            <person name="Kuo A."/>
            <person name="LaButti K."/>
            <person name="Pangilinan J."/>
            <person name="Lipzen A."/>
            <person name="Riley R."/>
            <person name="Andreopoulos W."/>
            <person name="He G."/>
            <person name="Johnson J."/>
            <person name="Nolan M."/>
            <person name="Tritt A."/>
            <person name="Barry K.W."/>
            <person name="Grigoriev I.V."/>
            <person name="Nagy L.G."/>
            <person name="Hibbett D."/>
            <person name="Henrissat B."/>
            <person name="Matheny P.B."/>
            <person name="Labbe J."/>
            <person name="Martin F.M."/>
        </authorList>
    </citation>
    <scope>NUCLEOTIDE SEQUENCE</scope>
    <source>
        <strain evidence="1">EC-137</strain>
    </source>
</reference>
<evidence type="ECO:0000313" key="1">
    <source>
        <dbReference type="EMBL" id="KAI0026374.1"/>
    </source>
</evidence>
<organism evidence="1 2">
    <name type="scientific">Vararia minispora EC-137</name>
    <dbReference type="NCBI Taxonomy" id="1314806"/>
    <lineage>
        <taxon>Eukaryota</taxon>
        <taxon>Fungi</taxon>
        <taxon>Dikarya</taxon>
        <taxon>Basidiomycota</taxon>
        <taxon>Agaricomycotina</taxon>
        <taxon>Agaricomycetes</taxon>
        <taxon>Russulales</taxon>
        <taxon>Lachnocladiaceae</taxon>
        <taxon>Vararia</taxon>
    </lineage>
</organism>
<accession>A0ACB8Q3S2</accession>
<keyword evidence="2" id="KW-1185">Reference proteome</keyword>
<protein>
    <submittedName>
        <fullName evidence="1">Uncharacterized protein</fullName>
    </submittedName>
</protein>
<gene>
    <name evidence="1" type="ORF">K488DRAFT_92718</name>
</gene>
<sequence length="302" mass="34185">MERRRLAMWTVGVPVPANTQATLRLPEVVNYSGLPAHPFLLLQQFSFADGEDDPIDDMNDSLLEQVDAYCQAVQTGEIQHHDRLQDAVEGVSSPGDDPAPVEYRDQSSGARRTGVERPSLTRERRGTTPNSVPDGNFSRLSVVPDELPQSVEINWESSQDTPAQPVVQNDLAPTLDKNCKQIRDLAPHCVSWFTTESDSPRSWPPPIDKSQSLDIADLFLHWYPSDAHRNRKVVQIWIVVEKDVGKCWKQVWEPPISHPYLHDRFLAFHKDGEKPTWLKQNSYRRCRNQPVIVGPVIGSRAS</sequence>
<dbReference type="Proteomes" id="UP000814128">
    <property type="component" value="Unassembled WGS sequence"/>
</dbReference>
<proteinExistence type="predicted"/>
<comment type="caution">
    <text evidence="1">The sequence shown here is derived from an EMBL/GenBank/DDBJ whole genome shotgun (WGS) entry which is preliminary data.</text>
</comment>
<dbReference type="EMBL" id="MU274694">
    <property type="protein sequence ID" value="KAI0026374.1"/>
    <property type="molecule type" value="Genomic_DNA"/>
</dbReference>
<name>A0ACB8Q3S2_9AGAM</name>
<reference evidence="1" key="1">
    <citation type="submission" date="2021-02" db="EMBL/GenBank/DDBJ databases">
        <authorList>
            <consortium name="DOE Joint Genome Institute"/>
            <person name="Ahrendt S."/>
            <person name="Looney B.P."/>
            <person name="Miyauchi S."/>
            <person name="Morin E."/>
            <person name="Drula E."/>
            <person name="Courty P.E."/>
            <person name="Chicoki N."/>
            <person name="Fauchery L."/>
            <person name="Kohler A."/>
            <person name="Kuo A."/>
            <person name="Labutti K."/>
            <person name="Pangilinan J."/>
            <person name="Lipzen A."/>
            <person name="Riley R."/>
            <person name="Andreopoulos W."/>
            <person name="He G."/>
            <person name="Johnson J."/>
            <person name="Barry K.W."/>
            <person name="Grigoriev I.V."/>
            <person name="Nagy L."/>
            <person name="Hibbett D."/>
            <person name="Henrissat B."/>
            <person name="Matheny P.B."/>
            <person name="Labbe J."/>
            <person name="Martin F."/>
        </authorList>
    </citation>
    <scope>NUCLEOTIDE SEQUENCE</scope>
    <source>
        <strain evidence="1">EC-137</strain>
    </source>
</reference>